<evidence type="ECO:0000256" key="7">
    <source>
        <dbReference type="ARBA" id="ARBA00023316"/>
    </source>
</evidence>
<keyword evidence="4" id="KW-0378">Hydrolase</keyword>
<proteinExistence type="inferred from homology"/>
<evidence type="ECO:0000313" key="11">
    <source>
        <dbReference type="EMBL" id="SER71264.1"/>
    </source>
</evidence>
<comment type="similarity">
    <text evidence="2">Belongs to the glycosyl hydrolase 81 family.</text>
</comment>
<evidence type="ECO:0000259" key="10">
    <source>
        <dbReference type="Pfam" id="PF17652"/>
    </source>
</evidence>
<evidence type="ECO:0000256" key="3">
    <source>
        <dbReference type="ARBA" id="ARBA00012780"/>
    </source>
</evidence>
<keyword evidence="7" id="KW-0961">Cell wall biogenesis/degradation</keyword>
<dbReference type="AlphaFoldDB" id="A0A1H9RF39"/>
<accession>A0A1H9RF39</accession>
<dbReference type="PROSITE" id="PS51257">
    <property type="entry name" value="PROKAR_LIPOPROTEIN"/>
    <property type="match status" value="1"/>
</dbReference>
<dbReference type="PROSITE" id="PS52008">
    <property type="entry name" value="GH81"/>
    <property type="match status" value="1"/>
</dbReference>
<keyword evidence="6" id="KW-0326">Glycosidase</keyword>
<feature type="domain" description="Glycosyl hydrolase family 81 C-terminal" evidence="10">
    <location>
        <begin position="366"/>
        <end position="616"/>
    </location>
</feature>
<dbReference type="RefSeq" id="WP_091968510.1">
    <property type="nucleotide sequence ID" value="NZ_FOGZ01000007.1"/>
</dbReference>
<dbReference type="GO" id="GO:0000272">
    <property type="term" value="P:polysaccharide catabolic process"/>
    <property type="evidence" value="ECO:0007669"/>
    <property type="project" value="UniProtKB-KW"/>
</dbReference>
<keyword evidence="12" id="KW-1185">Reference proteome</keyword>
<keyword evidence="8" id="KW-0624">Polysaccharide degradation</keyword>
<evidence type="ECO:0000256" key="1">
    <source>
        <dbReference type="ARBA" id="ARBA00000382"/>
    </source>
</evidence>
<dbReference type="OrthoDB" id="5480482at2"/>
<dbReference type="Proteomes" id="UP000198815">
    <property type="component" value="Unassembled WGS sequence"/>
</dbReference>
<reference evidence="11 12" key="1">
    <citation type="submission" date="2016-10" db="EMBL/GenBank/DDBJ databases">
        <authorList>
            <person name="de Groot N.N."/>
        </authorList>
    </citation>
    <scope>NUCLEOTIDE SEQUENCE [LARGE SCALE GENOMIC DNA]</scope>
    <source>
        <strain evidence="11 12">DSM 16859</strain>
    </source>
</reference>
<dbReference type="InterPro" id="IPR005200">
    <property type="entry name" value="Endo-beta-glucanase"/>
</dbReference>
<dbReference type="PANTHER" id="PTHR31983">
    <property type="entry name" value="ENDO-1,3(4)-BETA-GLUCANASE 1"/>
    <property type="match status" value="1"/>
</dbReference>
<evidence type="ECO:0000256" key="8">
    <source>
        <dbReference type="ARBA" id="ARBA00023326"/>
    </source>
</evidence>
<evidence type="ECO:0000256" key="2">
    <source>
        <dbReference type="ARBA" id="ARBA00010730"/>
    </source>
</evidence>
<name>A0A1H9RF39_9ACTN</name>
<evidence type="ECO:0000256" key="9">
    <source>
        <dbReference type="SAM" id="SignalP"/>
    </source>
</evidence>
<feature type="chain" id="PRO_5039332322" description="glucan endo-1,3-beta-D-glucosidase" evidence="9">
    <location>
        <begin position="30"/>
        <end position="687"/>
    </location>
</feature>
<evidence type="ECO:0000256" key="5">
    <source>
        <dbReference type="ARBA" id="ARBA00023277"/>
    </source>
</evidence>
<dbReference type="STRING" id="64702.SAMN05443377_10716"/>
<dbReference type="EMBL" id="FOGZ01000007">
    <property type="protein sequence ID" value="SER71264.1"/>
    <property type="molecule type" value="Genomic_DNA"/>
</dbReference>
<sequence length="687" mass="71927">MTSGRFGSVLGRCLALAMLVYGCAGPAGSTRTPSGRTGSSTLGGSLGPAATSLSAAQLSPLITMLGARPGADLAPARLGEGLTEPTNRWFSGLVFGADPQPVFPLPLSFALSGTGFSFGLPTVSTSAKSIVGGHEPAVRVDLGADSWKLTRYDEMSITLTASRSTAELGTVVIAEGSPFVSFTAHGAQRISPNPAGQMRQLAQNLWTFGAGPHEYALTGTGLELSGTGLTIPDGAHATWFPVPDGGDAASVAALAASPLVSTSTGFSLDESSVTTTLGYLTADHSPTAIAAMPHQQAALTSTSCSLGSYDSIYGLLTLCRGTSLQWTTTRRPARAALDLSGLSDDERAALRQQVGVDTAALPPYPSDTYFGSKALYRDTQLYEVAKQVGAESQAAALKTRIMAQLGAWTAPSGCTGRTSECFFYDSTNKGIVGLSPSFGAEQYNDHHFHYGYFLYAAAVMALDDPGLVEGLRPVMTLLAADIASPADSGTFPQRRVFDPYASHSWASGTAPFADGNNQESVSEAVNAWAGLSLWAQASGDPGLHAQAQWMQALEVSSALAYWTNIDTSAPLYRGFEHEITPVNWGGKRDYATWFSPEPAAALAILLLPISPSSGYLGADPGRIGANLTEALGTKGYQQTYGDLLLLYSALQGPRQRDEARAMLGTLPSIDDSMTPSYVMAYLDALRF</sequence>
<evidence type="ECO:0000256" key="4">
    <source>
        <dbReference type="ARBA" id="ARBA00022801"/>
    </source>
</evidence>
<gene>
    <name evidence="11" type="ORF">SAMN05443377_10716</name>
</gene>
<keyword evidence="9" id="KW-0732">Signal</keyword>
<dbReference type="InterPro" id="IPR040720">
    <property type="entry name" value="GH81_C"/>
</dbReference>
<dbReference type="GO" id="GO:0071555">
    <property type="term" value="P:cell wall organization"/>
    <property type="evidence" value="ECO:0007669"/>
    <property type="project" value="UniProtKB-KW"/>
</dbReference>
<evidence type="ECO:0000256" key="6">
    <source>
        <dbReference type="ARBA" id="ARBA00023295"/>
    </source>
</evidence>
<keyword evidence="5" id="KW-0119">Carbohydrate metabolism</keyword>
<comment type="catalytic activity">
    <reaction evidence="1">
        <text>Hydrolysis of (1-&gt;3)-beta-D-glucosidic linkages in (1-&gt;3)-beta-D-glucans.</text>
        <dbReference type="EC" id="3.2.1.39"/>
    </reaction>
</comment>
<dbReference type="Pfam" id="PF17652">
    <property type="entry name" value="Glyco_hydro81C"/>
    <property type="match status" value="1"/>
</dbReference>
<organism evidence="11 12">
    <name type="scientific">Propionibacterium cyclohexanicum</name>
    <dbReference type="NCBI Taxonomy" id="64702"/>
    <lineage>
        <taxon>Bacteria</taxon>
        <taxon>Bacillati</taxon>
        <taxon>Actinomycetota</taxon>
        <taxon>Actinomycetes</taxon>
        <taxon>Propionibacteriales</taxon>
        <taxon>Propionibacteriaceae</taxon>
        <taxon>Propionibacterium</taxon>
    </lineage>
</organism>
<dbReference type="Gene3D" id="2.70.98.30">
    <property type="entry name" value="Golgi alpha-mannosidase II, domain 4"/>
    <property type="match status" value="1"/>
</dbReference>
<evidence type="ECO:0000313" key="12">
    <source>
        <dbReference type="Proteomes" id="UP000198815"/>
    </source>
</evidence>
<dbReference type="GO" id="GO:0052861">
    <property type="term" value="F:endo-1,3(4)-beta-glucanase activity"/>
    <property type="evidence" value="ECO:0007669"/>
    <property type="project" value="InterPro"/>
</dbReference>
<dbReference type="PANTHER" id="PTHR31983:SF0">
    <property type="entry name" value="GLUCAN ENDO-1,3-BETA-D-GLUCOSIDASE 2"/>
    <property type="match status" value="1"/>
</dbReference>
<feature type="signal peptide" evidence="9">
    <location>
        <begin position="1"/>
        <end position="29"/>
    </location>
</feature>
<dbReference type="EC" id="3.2.1.39" evidence="3"/>
<dbReference type="GO" id="GO:0042973">
    <property type="term" value="F:glucan endo-1,3-beta-D-glucosidase activity"/>
    <property type="evidence" value="ECO:0007669"/>
    <property type="project" value="UniProtKB-EC"/>
</dbReference>
<protein>
    <recommendedName>
        <fullName evidence="3">glucan endo-1,3-beta-D-glucosidase</fullName>
        <ecNumber evidence="3">3.2.1.39</ecNumber>
    </recommendedName>
</protein>